<organism evidence="1 2">
    <name type="scientific">Spirosoma sordidisoli</name>
    <dbReference type="NCBI Taxonomy" id="2502893"/>
    <lineage>
        <taxon>Bacteria</taxon>
        <taxon>Pseudomonadati</taxon>
        <taxon>Bacteroidota</taxon>
        <taxon>Cytophagia</taxon>
        <taxon>Cytophagales</taxon>
        <taxon>Cytophagaceae</taxon>
        <taxon>Spirosoma</taxon>
    </lineage>
</organism>
<dbReference type="InterPro" id="IPR010982">
    <property type="entry name" value="Lambda_DNA-bd_dom_sf"/>
</dbReference>
<dbReference type="Gene3D" id="1.10.260.40">
    <property type="entry name" value="lambda repressor-like DNA-binding domains"/>
    <property type="match status" value="1"/>
</dbReference>
<dbReference type="InterPro" id="IPR001387">
    <property type="entry name" value="Cro/C1-type_HTH"/>
</dbReference>
<gene>
    <name evidence="1" type="ORF">EQG79_00790</name>
</gene>
<dbReference type="Proteomes" id="UP000290407">
    <property type="component" value="Unassembled WGS sequence"/>
</dbReference>
<dbReference type="EMBL" id="SBLB01000001">
    <property type="protein sequence ID" value="RYC70722.1"/>
    <property type="molecule type" value="Genomic_DNA"/>
</dbReference>
<keyword evidence="2" id="KW-1185">Reference proteome</keyword>
<evidence type="ECO:0000313" key="1">
    <source>
        <dbReference type="EMBL" id="RYC70722.1"/>
    </source>
</evidence>
<dbReference type="AlphaFoldDB" id="A0A4Q2UPB6"/>
<dbReference type="SUPFAM" id="SSF47413">
    <property type="entry name" value="lambda repressor-like DNA-binding domains"/>
    <property type="match status" value="1"/>
</dbReference>
<accession>A0A4Q2UPB6</accession>
<comment type="caution">
    <text evidence="1">The sequence shown here is derived from an EMBL/GenBank/DDBJ whole genome shotgun (WGS) entry which is preliminary data.</text>
</comment>
<reference evidence="1 2" key="1">
    <citation type="submission" date="2019-01" db="EMBL/GenBank/DDBJ databases">
        <title>Spirosoma flava sp. nov., a propanil-degrading bacterium isolated from herbicide-contaminated soil.</title>
        <authorList>
            <person name="Zhang L."/>
            <person name="Jiang J.-D."/>
        </authorList>
    </citation>
    <scope>NUCLEOTIDE SEQUENCE [LARGE SCALE GENOMIC DNA]</scope>
    <source>
        <strain evidence="1 2">TY50</strain>
    </source>
</reference>
<dbReference type="CDD" id="cd00093">
    <property type="entry name" value="HTH_XRE"/>
    <property type="match status" value="1"/>
</dbReference>
<protein>
    <submittedName>
        <fullName evidence="1">XRE family transcriptional regulator</fullName>
    </submittedName>
</protein>
<proteinExistence type="predicted"/>
<evidence type="ECO:0000313" key="2">
    <source>
        <dbReference type="Proteomes" id="UP000290407"/>
    </source>
</evidence>
<name>A0A4Q2UPB6_9BACT</name>
<dbReference type="RefSeq" id="WP_129598990.1">
    <property type="nucleotide sequence ID" value="NZ_SBLB01000001.1"/>
</dbReference>
<dbReference type="GO" id="GO:0003677">
    <property type="term" value="F:DNA binding"/>
    <property type="evidence" value="ECO:0007669"/>
    <property type="project" value="InterPro"/>
</dbReference>
<sequence length="229" mass="25567">MIDKSEVTTRHEPTPETLETGRRLYEIRRAKGLTQLALGKLFKLANGQGTISGYERGYLTLGKHGRQQYILILGANPDYIDRGTLPMFSPISKTQPTAEQVLASLERHKGGNLRFISSRDIGQWLKSPHRIGIPYDLIPTDCYSFPVTTHDFGADMPLGSQLICVRTEPGKLQIGRLYVAQTAEELHIGRYTMADNGVVLSSTYGNPVVVKPDTVVQWYLAERIDKPIV</sequence>